<dbReference type="RefSeq" id="WP_369192437.1">
    <property type="nucleotide sequence ID" value="NZ_CP163431.1"/>
</dbReference>
<organism evidence="2">
    <name type="scientific">Streptomyces sp. R08</name>
    <dbReference type="NCBI Taxonomy" id="3238624"/>
    <lineage>
        <taxon>Bacteria</taxon>
        <taxon>Bacillati</taxon>
        <taxon>Actinomycetota</taxon>
        <taxon>Actinomycetes</taxon>
        <taxon>Kitasatosporales</taxon>
        <taxon>Streptomycetaceae</taxon>
        <taxon>Streptomyces</taxon>
    </lineage>
</organism>
<gene>
    <name evidence="2" type="ORF">AB5J58_49165</name>
</gene>
<dbReference type="EMBL" id="CP163431">
    <property type="protein sequence ID" value="XDQ07667.1"/>
    <property type="molecule type" value="Genomic_DNA"/>
</dbReference>
<feature type="compositionally biased region" description="Basic and acidic residues" evidence="1">
    <location>
        <begin position="104"/>
        <end position="115"/>
    </location>
</feature>
<dbReference type="AlphaFoldDB" id="A0AB39MNE2"/>
<accession>A0AB39MNE2</accession>
<name>A0AB39MNE2_9ACTN</name>
<sequence>MAQVLRMPTEAELPGGPRRRFVEELFSYYRDAGRPTLRAISDDIAGKSQFDAFTVSRETIRKMLRGLTVPLSWAVVNAVLTVLCERAFIDPDAEYHTGGFGDDTSTRRQDLRRVWNDALDAPPPSPAPPSGWGGGASYADEPPF</sequence>
<reference evidence="2" key="1">
    <citation type="submission" date="2024-07" db="EMBL/GenBank/DDBJ databases">
        <authorList>
            <person name="Yu S.T."/>
        </authorList>
    </citation>
    <scope>NUCLEOTIDE SEQUENCE</scope>
    <source>
        <strain evidence="2">R08</strain>
    </source>
</reference>
<proteinExistence type="predicted"/>
<evidence type="ECO:0000313" key="2">
    <source>
        <dbReference type="EMBL" id="XDQ07667.1"/>
    </source>
</evidence>
<feature type="region of interest" description="Disordered" evidence="1">
    <location>
        <begin position="93"/>
        <end position="144"/>
    </location>
</feature>
<protein>
    <submittedName>
        <fullName evidence="2">Uncharacterized protein</fullName>
    </submittedName>
</protein>
<evidence type="ECO:0000256" key="1">
    <source>
        <dbReference type="SAM" id="MobiDB-lite"/>
    </source>
</evidence>